<sequence length="123" mass="14183">MSSLNAFIKIEHDTICVFLMSTNAEIQWQMHRLNQKQVYGDDRHSPVVATFKPQQERQSAELVFAAVDVELPPPPPLTDDEPLDILDRDDDMWLTGKTPRHRDMQVGVTPRRTQQGRISEPDF</sequence>
<dbReference type="VEuPathDB" id="VectorBase:GAUT041986"/>
<feature type="region of interest" description="Disordered" evidence="1">
    <location>
        <begin position="91"/>
        <end position="123"/>
    </location>
</feature>
<proteinExistence type="predicted"/>
<evidence type="ECO:0000313" key="3">
    <source>
        <dbReference type="Proteomes" id="UP000078200"/>
    </source>
</evidence>
<reference evidence="2" key="1">
    <citation type="submission" date="2020-05" db="UniProtKB">
        <authorList>
            <consortium name="EnsemblMetazoa"/>
        </authorList>
    </citation>
    <scope>IDENTIFICATION</scope>
    <source>
        <strain evidence="2">TTRI</strain>
    </source>
</reference>
<evidence type="ECO:0000313" key="2">
    <source>
        <dbReference type="EnsemblMetazoa" id="GAUT041986-PA"/>
    </source>
</evidence>
<organism evidence="2 3">
    <name type="scientific">Glossina austeni</name>
    <name type="common">Savannah tsetse fly</name>
    <dbReference type="NCBI Taxonomy" id="7395"/>
    <lineage>
        <taxon>Eukaryota</taxon>
        <taxon>Metazoa</taxon>
        <taxon>Ecdysozoa</taxon>
        <taxon>Arthropoda</taxon>
        <taxon>Hexapoda</taxon>
        <taxon>Insecta</taxon>
        <taxon>Pterygota</taxon>
        <taxon>Neoptera</taxon>
        <taxon>Endopterygota</taxon>
        <taxon>Diptera</taxon>
        <taxon>Brachycera</taxon>
        <taxon>Muscomorpha</taxon>
        <taxon>Hippoboscoidea</taxon>
        <taxon>Glossinidae</taxon>
        <taxon>Glossina</taxon>
    </lineage>
</organism>
<dbReference type="AlphaFoldDB" id="A0A1A9VMR7"/>
<dbReference type="Proteomes" id="UP000078200">
    <property type="component" value="Unassembled WGS sequence"/>
</dbReference>
<accession>A0A1A9VMR7</accession>
<name>A0A1A9VMR7_GLOAU</name>
<dbReference type="EnsemblMetazoa" id="GAUT041986-RA">
    <property type="protein sequence ID" value="GAUT041986-PA"/>
    <property type="gene ID" value="GAUT041986"/>
</dbReference>
<evidence type="ECO:0000256" key="1">
    <source>
        <dbReference type="SAM" id="MobiDB-lite"/>
    </source>
</evidence>
<keyword evidence="3" id="KW-1185">Reference proteome</keyword>
<protein>
    <submittedName>
        <fullName evidence="2">Uncharacterized protein</fullName>
    </submittedName>
</protein>